<comment type="caution">
    <text evidence="1">The sequence shown here is derived from an EMBL/GenBank/DDBJ whole genome shotgun (WGS) entry which is preliminary data.</text>
</comment>
<reference evidence="1 2" key="1">
    <citation type="submission" date="2020-08" db="EMBL/GenBank/DDBJ databases">
        <title>Genomic Encyclopedia of Type Strains, Phase IV (KMG-IV): sequencing the most valuable type-strain genomes for metagenomic binning, comparative biology and taxonomic classification.</title>
        <authorList>
            <person name="Goeker M."/>
        </authorList>
    </citation>
    <scope>NUCLEOTIDE SEQUENCE [LARGE SCALE GENOMIC DNA]</scope>
    <source>
        <strain evidence="1 2">DSM 28760</strain>
    </source>
</reference>
<sequence>MVDKANGASVAGNFTHVDTWIFDLDNTLYSHESNVWPQVDERITLYISSLLGLDAISSRALQKFYYYRYGTTLRGLMHEFHVDPHAFLDFAHDIDYSALTTNEPLKQAIERLPGRRFILTNGSRGHAGSVVSRLGIEALFEDTFDIVDAEFIPKPEAQTYARFLDRFGIDPARAAMFEDLSVNLAVPHQLGMQTVLVLPATHDPHREAHEQALSKEEHVAHHTSDLPDFLGGITPKTL</sequence>
<dbReference type="NCBIfam" id="TIGR01509">
    <property type="entry name" value="HAD-SF-IA-v3"/>
    <property type="match status" value="1"/>
</dbReference>
<name>A0A7W5Z492_9HYPH</name>
<dbReference type="Gene3D" id="1.10.150.450">
    <property type="match status" value="1"/>
</dbReference>
<dbReference type="SFLD" id="SFLDG01129">
    <property type="entry name" value="C1.5:_HAD__Beta-PGM__Phosphata"/>
    <property type="match status" value="1"/>
</dbReference>
<dbReference type="AlphaFoldDB" id="A0A7W5Z492"/>
<dbReference type="InterPro" id="IPR036412">
    <property type="entry name" value="HAD-like_sf"/>
</dbReference>
<dbReference type="Pfam" id="PF00702">
    <property type="entry name" value="Hydrolase"/>
    <property type="match status" value="1"/>
</dbReference>
<dbReference type="NCBIfam" id="TIGR01993">
    <property type="entry name" value="Pyr-5-nucltdase"/>
    <property type="match status" value="1"/>
</dbReference>
<evidence type="ECO:0000313" key="2">
    <source>
        <dbReference type="Proteomes" id="UP000537592"/>
    </source>
</evidence>
<dbReference type="SFLD" id="SFLDG01132">
    <property type="entry name" value="C1.5.3:_5'-Nucleotidase_Like"/>
    <property type="match status" value="1"/>
</dbReference>
<dbReference type="InterPro" id="IPR006439">
    <property type="entry name" value="HAD-SF_hydro_IA"/>
</dbReference>
<dbReference type="Gene3D" id="3.40.50.1000">
    <property type="entry name" value="HAD superfamily/HAD-like"/>
    <property type="match status" value="1"/>
</dbReference>
<dbReference type="SUPFAM" id="SSF56784">
    <property type="entry name" value="HAD-like"/>
    <property type="match status" value="1"/>
</dbReference>
<protein>
    <submittedName>
        <fullName evidence="1">Putative hydrolase of the HAD superfamily</fullName>
    </submittedName>
</protein>
<dbReference type="InterPro" id="IPR023214">
    <property type="entry name" value="HAD_sf"/>
</dbReference>
<dbReference type="EMBL" id="JACICC010000004">
    <property type="protein sequence ID" value="MBB3809773.1"/>
    <property type="molecule type" value="Genomic_DNA"/>
</dbReference>
<dbReference type="InterPro" id="IPR010237">
    <property type="entry name" value="Pyr-5-nucltdase"/>
</dbReference>
<accession>A0A7W5Z492</accession>
<evidence type="ECO:0000313" key="1">
    <source>
        <dbReference type="EMBL" id="MBB3809773.1"/>
    </source>
</evidence>
<keyword evidence="2" id="KW-1185">Reference proteome</keyword>
<dbReference type="GO" id="GO:0016787">
    <property type="term" value="F:hydrolase activity"/>
    <property type="evidence" value="ECO:0007669"/>
    <property type="project" value="UniProtKB-KW"/>
</dbReference>
<organism evidence="1 2">
    <name type="scientific">Pseudochelatococcus contaminans</name>
    <dbReference type="NCBI Taxonomy" id="1538103"/>
    <lineage>
        <taxon>Bacteria</taxon>
        <taxon>Pseudomonadati</taxon>
        <taxon>Pseudomonadota</taxon>
        <taxon>Alphaproteobacteria</taxon>
        <taxon>Hyphomicrobiales</taxon>
        <taxon>Chelatococcaceae</taxon>
        <taxon>Pseudochelatococcus</taxon>
    </lineage>
</organism>
<dbReference type="PANTHER" id="PTHR12725">
    <property type="entry name" value="HALOACID DEHALOGENASE-LIKE HYDROLASE"/>
    <property type="match status" value="1"/>
</dbReference>
<keyword evidence="1" id="KW-0378">Hydrolase</keyword>
<dbReference type="PANTHER" id="PTHR12725:SF117">
    <property type="entry name" value="HALOACID DEHALOGENASE-LIKE HYDROLASE"/>
    <property type="match status" value="1"/>
</dbReference>
<dbReference type="RefSeq" id="WP_183752249.1">
    <property type="nucleotide sequence ID" value="NZ_JACICC010000004.1"/>
</dbReference>
<dbReference type="SFLD" id="SFLDS00003">
    <property type="entry name" value="Haloacid_Dehalogenase"/>
    <property type="match status" value="1"/>
</dbReference>
<proteinExistence type="predicted"/>
<gene>
    <name evidence="1" type="ORF">FHS81_001861</name>
</gene>
<dbReference type="Proteomes" id="UP000537592">
    <property type="component" value="Unassembled WGS sequence"/>
</dbReference>